<dbReference type="GO" id="GO:0008206">
    <property type="term" value="P:bile acid metabolic process"/>
    <property type="evidence" value="ECO:0007669"/>
    <property type="project" value="UniProtKB-ARBA"/>
</dbReference>
<dbReference type="EC" id="1.1.1.47" evidence="3"/>
<evidence type="ECO:0000313" key="3">
    <source>
        <dbReference type="EMBL" id="KAA9027068.1"/>
    </source>
</evidence>
<dbReference type="NCBIfam" id="NF005559">
    <property type="entry name" value="PRK07231.1"/>
    <property type="match status" value="1"/>
</dbReference>
<dbReference type="InterPro" id="IPR002347">
    <property type="entry name" value="SDR_fam"/>
</dbReference>
<dbReference type="PANTHER" id="PTHR42879:SF2">
    <property type="entry name" value="3-OXOACYL-[ACYL-CARRIER-PROTEIN] REDUCTASE FABG"/>
    <property type="match status" value="1"/>
</dbReference>
<dbReference type="InterPro" id="IPR050259">
    <property type="entry name" value="SDR"/>
</dbReference>
<dbReference type="GO" id="GO:0047936">
    <property type="term" value="F:glucose 1-dehydrogenase [NAD(P)+] activity"/>
    <property type="evidence" value="ECO:0007669"/>
    <property type="project" value="UniProtKB-EC"/>
</dbReference>
<dbReference type="Gene3D" id="3.40.50.720">
    <property type="entry name" value="NAD(P)-binding Rossmann-like Domain"/>
    <property type="match status" value="1"/>
</dbReference>
<evidence type="ECO:0000256" key="2">
    <source>
        <dbReference type="ARBA" id="ARBA00023002"/>
    </source>
</evidence>
<dbReference type="RefSeq" id="WP_150439295.1">
    <property type="nucleotide sequence ID" value="NZ_VYKL01000014.1"/>
</dbReference>
<accession>A0A5J5HXE9</accession>
<dbReference type="OrthoDB" id="9803333at2"/>
<proteinExistence type="inferred from homology"/>
<gene>
    <name evidence="3" type="ORF">F4V44_07085</name>
</gene>
<dbReference type="Proteomes" id="UP000326671">
    <property type="component" value="Unassembled WGS sequence"/>
</dbReference>
<comment type="similarity">
    <text evidence="1">Belongs to the short-chain dehydrogenases/reductases (SDR) family.</text>
</comment>
<dbReference type="InterPro" id="IPR036291">
    <property type="entry name" value="NAD(P)-bd_dom_sf"/>
</dbReference>
<sequence length="245" mass="25763">MRLKDKVAIITGAASGMGKGEAIRFAKEGAKVVVADLNIEGAQAVAEEIKAFGGEAIAVAVNVTKTEDILNCVKVTEETFGPVDVLVNNAGVFDKYTKSLDTTLDQWNFFLNINLTSVFEFSNTVLPSMVERGTGSIVNIASIAGLVAGKGGAAYTATKHGVIGYTKHLSSEYARYGIKINAICPGTIETPLVKDVLAGIPKDLVPTRTFGQVEEVADLAVFLASDEAKFMSGAIVPIDGGFTIQ</sequence>
<dbReference type="PANTHER" id="PTHR42879">
    <property type="entry name" value="3-OXOACYL-(ACYL-CARRIER-PROTEIN) REDUCTASE"/>
    <property type="match status" value="1"/>
</dbReference>
<dbReference type="EMBL" id="VYKL01000014">
    <property type="protein sequence ID" value="KAA9027068.1"/>
    <property type="molecule type" value="Genomic_DNA"/>
</dbReference>
<protein>
    <submittedName>
        <fullName evidence="3">Glucose 1-dehydrogenase</fullName>
        <ecNumber evidence="3">1.1.1.47</ecNumber>
    </submittedName>
</protein>
<evidence type="ECO:0000313" key="4">
    <source>
        <dbReference type="Proteomes" id="UP000326671"/>
    </source>
</evidence>
<dbReference type="Pfam" id="PF13561">
    <property type="entry name" value="adh_short_C2"/>
    <property type="match status" value="1"/>
</dbReference>
<name>A0A5J5HXE9_9BACI</name>
<keyword evidence="4" id="KW-1185">Reference proteome</keyword>
<comment type="caution">
    <text evidence="3">The sequence shown here is derived from an EMBL/GenBank/DDBJ whole genome shotgun (WGS) entry which is preliminary data.</text>
</comment>
<reference evidence="3 4" key="1">
    <citation type="submission" date="2019-09" db="EMBL/GenBank/DDBJ databases">
        <title>Whole genome sequences of isolates from the Mars Exploration Rovers.</title>
        <authorList>
            <person name="Seuylemezian A."/>
            <person name="Vaishampayan P."/>
        </authorList>
    </citation>
    <scope>NUCLEOTIDE SEQUENCE [LARGE SCALE GENOMIC DNA]</scope>
    <source>
        <strain evidence="3 4">MER_TA_151</strain>
    </source>
</reference>
<dbReference type="SUPFAM" id="SSF51735">
    <property type="entry name" value="NAD(P)-binding Rossmann-fold domains"/>
    <property type="match status" value="1"/>
</dbReference>
<dbReference type="FunFam" id="3.40.50.720:FF:000084">
    <property type="entry name" value="Short-chain dehydrogenase reductase"/>
    <property type="match status" value="1"/>
</dbReference>
<dbReference type="AlphaFoldDB" id="A0A5J5HXE9"/>
<dbReference type="PRINTS" id="PR00080">
    <property type="entry name" value="SDRFAMILY"/>
</dbReference>
<evidence type="ECO:0000256" key="1">
    <source>
        <dbReference type="ARBA" id="ARBA00006484"/>
    </source>
</evidence>
<dbReference type="InterPro" id="IPR020904">
    <property type="entry name" value="Sc_DH/Rdtase_CS"/>
</dbReference>
<organism evidence="3 4">
    <name type="scientific">Niallia endozanthoxylica</name>
    <dbReference type="NCBI Taxonomy" id="2036016"/>
    <lineage>
        <taxon>Bacteria</taxon>
        <taxon>Bacillati</taxon>
        <taxon>Bacillota</taxon>
        <taxon>Bacilli</taxon>
        <taxon>Bacillales</taxon>
        <taxon>Bacillaceae</taxon>
        <taxon>Niallia</taxon>
    </lineage>
</organism>
<keyword evidence="2 3" id="KW-0560">Oxidoreductase</keyword>
<dbReference type="PRINTS" id="PR00081">
    <property type="entry name" value="GDHRDH"/>
</dbReference>
<dbReference type="PROSITE" id="PS00061">
    <property type="entry name" value="ADH_SHORT"/>
    <property type="match status" value="1"/>
</dbReference>